<comment type="caution">
    <text evidence="2">The sequence shown here is derived from an EMBL/GenBank/DDBJ whole genome shotgun (WGS) entry which is preliminary data.</text>
</comment>
<protein>
    <submittedName>
        <fullName evidence="2">Uncharacterized protein</fullName>
    </submittedName>
</protein>
<accession>A0A2T0SPQ4</accession>
<dbReference type="AlphaFoldDB" id="A0A2T0SPQ4"/>
<keyword evidence="1" id="KW-0812">Transmembrane</keyword>
<evidence type="ECO:0000256" key="1">
    <source>
        <dbReference type="SAM" id="Phobius"/>
    </source>
</evidence>
<proteinExistence type="predicted"/>
<gene>
    <name evidence="2" type="ORF">CLV43_114306</name>
</gene>
<dbReference type="EMBL" id="PVTF01000014">
    <property type="protein sequence ID" value="PRY35388.1"/>
    <property type="molecule type" value="Genomic_DNA"/>
</dbReference>
<name>A0A2T0SPQ4_9PSEU</name>
<evidence type="ECO:0000313" key="3">
    <source>
        <dbReference type="Proteomes" id="UP000239494"/>
    </source>
</evidence>
<keyword evidence="1" id="KW-0472">Membrane</keyword>
<reference evidence="2 3" key="1">
    <citation type="submission" date="2018-03" db="EMBL/GenBank/DDBJ databases">
        <title>Genomic Encyclopedia of Archaeal and Bacterial Type Strains, Phase II (KMG-II): from individual species to whole genera.</title>
        <authorList>
            <person name="Goeker M."/>
        </authorList>
    </citation>
    <scope>NUCLEOTIDE SEQUENCE [LARGE SCALE GENOMIC DNA]</scope>
    <source>
        <strain evidence="2 3">DSM 44720</strain>
    </source>
</reference>
<sequence length="33" mass="3671">MRNEDVALFTFFGAVIGALTSITLTLLDQYPRP</sequence>
<evidence type="ECO:0000313" key="2">
    <source>
        <dbReference type="EMBL" id="PRY35388.1"/>
    </source>
</evidence>
<dbReference type="Proteomes" id="UP000239494">
    <property type="component" value="Unassembled WGS sequence"/>
</dbReference>
<feature type="transmembrane region" description="Helical" evidence="1">
    <location>
        <begin position="6"/>
        <end position="27"/>
    </location>
</feature>
<organism evidence="2 3">
    <name type="scientific">Umezawaea tangerina</name>
    <dbReference type="NCBI Taxonomy" id="84725"/>
    <lineage>
        <taxon>Bacteria</taxon>
        <taxon>Bacillati</taxon>
        <taxon>Actinomycetota</taxon>
        <taxon>Actinomycetes</taxon>
        <taxon>Pseudonocardiales</taxon>
        <taxon>Pseudonocardiaceae</taxon>
        <taxon>Umezawaea</taxon>
    </lineage>
</organism>
<keyword evidence="3" id="KW-1185">Reference proteome</keyword>
<keyword evidence="1" id="KW-1133">Transmembrane helix</keyword>